<dbReference type="Proteomes" id="UP000292110">
    <property type="component" value="Unassembled WGS sequence"/>
</dbReference>
<reference evidence="1 2" key="1">
    <citation type="submission" date="2019-02" db="EMBL/GenBank/DDBJ databases">
        <title>The draft genome of Acinetobacter halotolerans strain JCM 31009.</title>
        <authorList>
            <person name="Qin J."/>
            <person name="Feng Y."/>
            <person name="Nemec A."/>
            <person name="Zong Z."/>
        </authorList>
    </citation>
    <scope>NUCLEOTIDE SEQUENCE [LARGE SCALE GENOMIC DNA]</scope>
    <source>
        <strain evidence="1 2">JCM 31009</strain>
    </source>
</reference>
<comment type="caution">
    <text evidence="1">The sequence shown here is derived from an EMBL/GenBank/DDBJ whole genome shotgun (WGS) entry which is preliminary data.</text>
</comment>
<dbReference type="RefSeq" id="WP_130161741.1">
    <property type="nucleotide sequence ID" value="NZ_SGIM01000004.1"/>
</dbReference>
<proteinExistence type="predicted"/>
<keyword evidence="2" id="KW-1185">Reference proteome</keyword>
<organism evidence="1 2">
    <name type="scientific">Acinetobacter halotolerans</name>
    <dbReference type="NCBI Taxonomy" id="1752076"/>
    <lineage>
        <taxon>Bacteria</taxon>
        <taxon>Pseudomonadati</taxon>
        <taxon>Pseudomonadota</taxon>
        <taxon>Gammaproteobacteria</taxon>
        <taxon>Moraxellales</taxon>
        <taxon>Moraxellaceae</taxon>
        <taxon>Acinetobacter</taxon>
    </lineage>
</organism>
<dbReference type="AlphaFoldDB" id="A0A4Q6XKG2"/>
<accession>A0A4Q6XKG2</accession>
<gene>
    <name evidence="1" type="ORF">EXE30_06765</name>
</gene>
<evidence type="ECO:0000313" key="2">
    <source>
        <dbReference type="Proteomes" id="UP000292110"/>
    </source>
</evidence>
<sequence>MNAIQFIKEHGVDKAREVVEGAPEASTAFNSVSGSTIYYQLCDNWWWYNPLKKEWEMDYSKSMRINLSDLKRVVESVELIGNIKSGVSYKFHPKTQDEYEQFKELLYSISCMCQHDSYENIQTITIRSFYFNCYATTDLSIGDCTEISLNQLKQAIADYEAIYSNDVTHELSFGISLMPSERLACIDLTPRPVIDCETLDFPEDYTSPNCKKIDLEQVK</sequence>
<dbReference type="EMBL" id="SGIM01000004">
    <property type="protein sequence ID" value="RZF53671.1"/>
    <property type="molecule type" value="Genomic_DNA"/>
</dbReference>
<name>A0A4Q6XKG2_9GAMM</name>
<protein>
    <submittedName>
        <fullName evidence="1">Uncharacterized protein</fullName>
    </submittedName>
</protein>
<evidence type="ECO:0000313" key="1">
    <source>
        <dbReference type="EMBL" id="RZF53671.1"/>
    </source>
</evidence>